<comment type="caution">
    <text evidence="3">The sequence shown here is derived from an EMBL/GenBank/DDBJ whole genome shotgun (WGS) entry which is preliminary data.</text>
</comment>
<evidence type="ECO:0000313" key="3">
    <source>
        <dbReference type="EMBL" id="MEN2790066.1"/>
    </source>
</evidence>
<dbReference type="Proteomes" id="UP001419910">
    <property type="component" value="Unassembled WGS sequence"/>
</dbReference>
<evidence type="ECO:0000313" key="4">
    <source>
        <dbReference type="Proteomes" id="UP001419910"/>
    </source>
</evidence>
<feature type="region of interest" description="Disordered" evidence="1">
    <location>
        <begin position="71"/>
        <end position="90"/>
    </location>
</feature>
<gene>
    <name evidence="3" type="ORF">ABC974_10550</name>
</gene>
<protein>
    <submittedName>
        <fullName evidence="3">Uncharacterized protein</fullName>
    </submittedName>
</protein>
<reference evidence="3 4" key="1">
    <citation type="submission" date="2024-05" db="EMBL/GenBank/DDBJ databases">
        <authorList>
            <person name="Liu Q."/>
            <person name="Xin Y.-H."/>
        </authorList>
    </citation>
    <scope>NUCLEOTIDE SEQUENCE [LARGE SCALE GENOMIC DNA]</scope>
    <source>
        <strain evidence="3 4">CGMCC 1.10181</strain>
    </source>
</reference>
<sequence>MRAIRDLRLFLSQRRKHELVFLALSVAITWTIMFYMIHDTKIVKDRRPVIIYVQQWPANRTDAEIIAQQKLDAPEQTKREEAEKKREADNQAAWKRIDDNLKKYGI</sequence>
<proteinExistence type="predicted"/>
<feature type="compositionally biased region" description="Basic and acidic residues" evidence="1">
    <location>
        <begin position="72"/>
        <end position="90"/>
    </location>
</feature>
<name>A0ABU9Y2N9_9SPHN</name>
<keyword evidence="2" id="KW-1133">Transmembrane helix</keyword>
<evidence type="ECO:0000256" key="2">
    <source>
        <dbReference type="SAM" id="Phobius"/>
    </source>
</evidence>
<keyword evidence="2" id="KW-0812">Transmembrane</keyword>
<organism evidence="3 4">
    <name type="scientific">Sphingomonas oligophenolica</name>
    <dbReference type="NCBI Taxonomy" id="301154"/>
    <lineage>
        <taxon>Bacteria</taxon>
        <taxon>Pseudomonadati</taxon>
        <taxon>Pseudomonadota</taxon>
        <taxon>Alphaproteobacteria</taxon>
        <taxon>Sphingomonadales</taxon>
        <taxon>Sphingomonadaceae</taxon>
        <taxon>Sphingomonas</taxon>
    </lineage>
</organism>
<keyword evidence="4" id="KW-1185">Reference proteome</keyword>
<accession>A0ABU9Y2N9</accession>
<keyword evidence="2" id="KW-0472">Membrane</keyword>
<dbReference type="RefSeq" id="WP_343888571.1">
    <property type="nucleotide sequence ID" value="NZ_BAAAEH010000010.1"/>
</dbReference>
<feature type="transmembrane region" description="Helical" evidence="2">
    <location>
        <begin position="20"/>
        <end position="37"/>
    </location>
</feature>
<dbReference type="EMBL" id="JBDIME010000007">
    <property type="protein sequence ID" value="MEN2790066.1"/>
    <property type="molecule type" value="Genomic_DNA"/>
</dbReference>
<evidence type="ECO:0000256" key="1">
    <source>
        <dbReference type="SAM" id="MobiDB-lite"/>
    </source>
</evidence>